<organism evidence="2 3">
    <name type="scientific">Lojkania enalia</name>
    <dbReference type="NCBI Taxonomy" id="147567"/>
    <lineage>
        <taxon>Eukaryota</taxon>
        <taxon>Fungi</taxon>
        <taxon>Dikarya</taxon>
        <taxon>Ascomycota</taxon>
        <taxon>Pezizomycotina</taxon>
        <taxon>Dothideomycetes</taxon>
        <taxon>Pleosporomycetidae</taxon>
        <taxon>Pleosporales</taxon>
        <taxon>Pleosporales incertae sedis</taxon>
        <taxon>Lojkania</taxon>
    </lineage>
</organism>
<proteinExistence type="predicted"/>
<keyword evidence="3" id="KW-1185">Reference proteome</keyword>
<gene>
    <name evidence="2" type="ORF">CC78DRAFT_289318</name>
</gene>
<dbReference type="InterPro" id="IPR018712">
    <property type="entry name" value="Tle1-like_cat"/>
</dbReference>
<feature type="domain" description="T6SS Phospholipase effector Tle1-like catalytic" evidence="1">
    <location>
        <begin position="6"/>
        <end position="259"/>
    </location>
</feature>
<protein>
    <recommendedName>
        <fullName evidence="1">T6SS Phospholipase effector Tle1-like catalytic domain-containing protein</fullName>
    </recommendedName>
</protein>
<dbReference type="InterPro" id="IPR029058">
    <property type="entry name" value="AB_hydrolase_fold"/>
</dbReference>
<evidence type="ECO:0000313" key="3">
    <source>
        <dbReference type="Proteomes" id="UP000800093"/>
    </source>
</evidence>
<dbReference type="Proteomes" id="UP000800093">
    <property type="component" value="Unassembled WGS sequence"/>
</dbReference>
<comment type="caution">
    <text evidence="2">The sequence shown here is derived from an EMBL/GenBank/DDBJ whole genome shotgun (WGS) entry which is preliminary data.</text>
</comment>
<dbReference type="OrthoDB" id="3162439at2759"/>
<reference evidence="3" key="1">
    <citation type="journal article" date="2020" name="Stud. Mycol.">
        <title>101 Dothideomycetes genomes: A test case for predicting lifestyles and emergence of pathogens.</title>
        <authorList>
            <person name="Haridas S."/>
            <person name="Albert R."/>
            <person name="Binder M."/>
            <person name="Bloem J."/>
            <person name="LaButti K."/>
            <person name="Salamov A."/>
            <person name="Andreopoulos B."/>
            <person name="Baker S."/>
            <person name="Barry K."/>
            <person name="Bills G."/>
            <person name="Bluhm B."/>
            <person name="Cannon C."/>
            <person name="Castanera R."/>
            <person name="Culley D."/>
            <person name="Daum C."/>
            <person name="Ezra D."/>
            <person name="Gonzalez J."/>
            <person name="Henrissat B."/>
            <person name="Kuo A."/>
            <person name="Liang C."/>
            <person name="Lipzen A."/>
            <person name="Lutzoni F."/>
            <person name="Magnuson J."/>
            <person name="Mondo S."/>
            <person name="Nolan M."/>
            <person name="Ohm R."/>
            <person name="Pangilinan J."/>
            <person name="Park H.-J."/>
            <person name="Ramirez L."/>
            <person name="Alfaro M."/>
            <person name="Sun H."/>
            <person name="Tritt A."/>
            <person name="Yoshinaga Y."/>
            <person name="Zwiers L.-H."/>
            <person name="Turgeon B."/>
            <person name="Goodwin S."/>
            <person name="Spatafora J."/>
            <person name="Crous P."/>
            <person name="Grigoriev I."/>
        </authorList>
    </citation>
    <scope>NUCLEOTIDE SEQUENCE [LARGE SCALE GENOMIC DNA]</scope>
    <source>
        <strain evidence="3">CBS 304.66</strain>
    </source>
</reference>
<dbReference type="PANTHER" id="PTHR33840">
    <property type="match status" value="1"/>
</dbReference>
<sequence length="362" mass="41130">MGTPKKRLVICCDGTGRDSIRERNEYLTNVARYARCIKSTSSGGVLQLVYYHEGVAMHDGKFQYREAATGQGIHSMIQDAYYFLCLNFNFDELQHDEIHLIGFSRGAFAVRALACFIEDVGILAKSRLALLSMVYNVWRGQDLDRLKTHIESWVKKGYLKRDIEITSCGVWDTVSAMYPAKELAFVSPRIPRILRNAFQALALHEMRTAFPPILWNYEALHSANTIIKQCWLAGDHSDIGGGHSDSGLAALSLLWMVSQFQEYTEAEFDELMVLDCLTPLYLRWQEQALVNWEDATFFNKQEYILRSHMYTRGEAFSLWISYDNKDSRQCPRAGIVDHKSLAPAWSIKSVSTGAISQLGLPS</sequence>
<dbReference type="EMBL" id="ML986630">
    <property type="protein sequence ID" value="KAF2263130.1"/>
    <property type="molecule type" value="Genomic_DNA"/>
</dbReference>
<dbReference type="PANTHER" id="PTHR33840:SF1">
    <property type="entry name" value="TLE1 PHOSPHOLIPASE DOMAIN-CONTAINING PROTEIN"/>
    <property type="match status" value="1"/>
</dbReference>
<dbReference type="AlphaFoldDB" id="A0A9P4MYZ7"/>
<accession>A0A9P4MYZ7</accession>
<evidence type="ECO:0000313" key="2">
    <source>
        <dbReference type="EMBL" id="KAF2263130.1"/>
    </source>
</evidence>
<name>A0A9P4MYZ7_9PLEO</name>
<evidence type="ECO:0000259" key="1">
    <source>
        <dbReference type="Pfam" id="PF09994"/>
    </source>
</evidence>
<dbReference type="SUPFAM" id="SSF53474">
    <property type="entry name" value="alpha/beta-Hydrolases"/>
    <property type="match status" value="1"/>
</dbReference>
<dbReference type="Pfam" id="PF09994">
    <property type="entry name" value="T6SS_Tle1-like_cat"/>
    <property type="match status" value="1"/>
</dbReference>